<dbReference type="EMBL" id="UINC01000444">
    <property type="protein sequence ID" value="SUZ55407.1"/>
    <property type="molecule type" value="Genomic_DNA"/>
</dbReference>
<protein>
    <submittedName>
        <fullName evidence="1">Uncharacterized protein</fullName>
    </submittedName>
</protein>
<dbReference type="Gene3D" id="1.10.760.10">
    <property type="entry name" value="Cytochrome c-like domain"/>
    <property type="match status" value="1"/>
</dbReference>
<evidence type="ECO:0000313" key="1">
    <source>
        <dbReference type="EMBL" id="SUZ55407.1"/>
    </source>
</evidence>
<dbReference type="InterPro" id="IPR036909">
    <property type="entry name" value="Cyt_c-like_dom_sf"/>
</dbReference>
<dbReference type="PROSITE" id="PS51257">
    <property type="entry name" value="PROKAR_LIPOPROTEIN"/>
    <property type="match status" value="1"/>
</dbReference>
<organism evidence="1">
    <name type="scientific">marine metagenome</name>
    <dbReference type="NCBI Taxonomy" id="408172"/>
    <lineage>
        <taxon>unclassified sequences</taxon>
        <taxon>metagenomes</taxon>
        <taxon>ecological metagenomes</taxon>
    </lineage>
</organism>
<dbReference type="GO" id="GO:0009055">
    <property type="term" value="F:electron transfer activity"/>
    <property type="evidence" value="ECO:0007669"/>
    <property type="project" value="InterPro"/>
</dbReference>
<accession>A0A381NLL1</accession>
<sequence>MKYLSISCALLVIVSLTGCGENESMPQELAVVQTFMQDQEALNRGRGLFIGACAGYCHKTTPEATDAVFLFDCEWKHGSSDQEIFDTVTIGVPNTRMVGFGSNFPEGEDDLWKIIAYLRVNQQPCS</sequence>
<dbReference type="GO" id="GO:0020037">
    <property type="term" value="F:heme binding"/>
    <property type="evidence" value="ECO:0007669"/>
    <property type="project" value="InterPro"/>
</dbReference>
<dbReference type="AlphaFoldDB" id="A0A381NLL1"/>
<reference evidence="1" key="1">
    <citation type="submission" date="2018-05" db="EMBL/GenBank/DDBJ databases">
        <authorList>
            <person name="Lanie J.A."/>
            <person name="Ng W.-L."/>
            <person name="Kazmierczak K.M."/>
            <person name="Andrzejewski T.M."/>
            <person name="Davidsen T.M."/>
            <person name="Wayne K.J."/>
            <person name="Tettelin H."/>
            <person name="Glass J.I."/>
            <person name="Rusch D."/>
            <person name="Podicherti R."/>
            <person name="Tsui H.-C.T."/>
            <person name="Winkler M.E."/>
        </authorList>
    </citation>
    <scope>NUCLEOTIDE SEQUENCE</scope>
</reference>
<name>A0A381NLL1_9ZZZZ</name>
<dbReference type="SUPFAM" id="SSF46626">
    <property type="entry name" value="Cytochrome c"/>
    <property type="match status" value="1"/>
</dbReference>
<proteinExistence type="predicted"/>
<gene>
    <name evidence="1" type="ORF">METZ01_LOCUS8261</name>
</gene>